<comment type="similarity">
    <text evidence="1">Belongs to the sigma-70 factor family. ECF subfamily.</text>
</comment>
<dbReference type="RefSeq" id="WP_117863449.1">
    <property type="nucleotide sequence ID" value="NZ_JAOQJZ010000009.1"/>
</dbReference>
<evidence type="ECO:0000256" key="1">
    <source>
        <dbReference type="ARBA" id="ARBA00010641"/>
    </source>
</evidence>
<reference evidence="8 9" key="1">
    <citation type="journal article" date="2021" name="ISME Commun">
        <title>Automated analysis of genomic sequences facilitates high-throughput and comprehensive description of bacteria.</title>
        <authorList>
            <person name="Hitch T.C.A."/>
        </authorList>
    </citation>
    <scope>NUCLEOTIDE SEQUENCE [LARGE SCALE GENOMIC DNA]</scope>
    <source>
        <strain evidence="8 9">Sanger_31</strain>
    </source>
</reference>
<evidence type="ECO:0000259" key="6">
    <source>
        <dbReference type="Pfam" id="PF04542"/>
    </source>
</evidence>
<dbReference type="Proteomes" id="UP001208131">
    <property type="component" value="Unassembled WGS sequence"/>
</dbReference>
<gene>
    <name evidence="8" type="ORF">OCV57_09590</name>
</gene>
<dbReference type="Pfam" id="PF08281">
    <property type="entry name" value="Sigma70_r4_2"/>
    <property type="match status" value="1"/>
</dbReference>
<name>A0AAE3ILM2_9FIRM</name>
<keyword evidence="9" id="KW-1185">Reference proteome</keyword>
<dbReference type="Gene3D" id="1.10.10.10">
    <property type="entry name" value="Winged helix-like DNA-binding domain superfamily/Winged helix DNA-binding domain"/>
    <property type="match status" value="1"/>
</dbReference>
<evidence type="ECO:0000256" key="2">
    <source>
        <dbReference type="ARBA" id="ARBA00023015"/>
    </source>
</evidence>
<dbReference type="Pfam" id="PF04542">
    <property type="entry name" value="Sigma70_r2"/>
    <property type="match status" value="1"/>
</dbReference>
<evidence type="ECO:0000256" key="4">
    <source>
        <dbReference type="ARBA" id="ARBA00023125"/>
    </source>
</evidence>
<dbReference type="EMBL" id="JAOQJZ010000009">
    <property type="protein sequence ID" value="MCU6706173.1"/>
    <property type="molecule type" value="Genomic_DNA"/>
</dbReference>
<dbReference type="InterPro" id="IPR013324">
    <property type="entry name" value="RNA_pol_sigma_r3/r4-like"/>
</dbReference>
<sequence length="186" mass="21525">MEDSRIIELYESRDQQAISQSDIKYGGYCYSVGYNILGVREDTEECVNETWLRAWNSIPPQKPRMLSAFFGRITRNIAFDRYRASKAAKRGKGEIAAVLEELDECIPDNDTTESLCDGRHLEGLINEFLGELQERDRNIFLQRYWFATPIKEISKKYAMNLNTVKASLFRSRNKLKALLEKEGVLL</sequence>
<keyword evidence="5" id="KW-0804">Transcription</keyword>
<proteinExistence type="inferred from homology"/>
<keyword evidence="3" id="KW-0731">Sigma factor</keyword>
<dbReference type="InterPro" id="IPR007627">
    <property type="entry name" value="RNA_pol_sigma70_r2"/>
</dbReference>
<dbReference type="InterPro" id="IPR036388">
    <property type="entry name" value="WH-like_DNA-bd_sf"/>
</dbReference>
<feature type="domain" description="RNA polymerase sigma factor 70 region 4 type 2" evidence="7">
    <location>
        <begin position="125"/>
        <end position="175"/>
    </location>
</feature>
<feature type="domain" description="RNA polymerase sigma-70 region 2" evidence="6">
    <location>
        <begin position="28"/>
        <end position="86"/>
    </location>
</feature>
<dbReference type="InterPro" id="IPR013325">
    <property type="entry name" value="RNA_pol_sigma_r2"/>
</dbReference>
<dbReference type="GO" id="GO:0016987">
    <property type="term" value="F:sigma factor activity"/>
    <property type="evidence" value="ECO:0007669"/>
    <property type="project" value="UniProtKB-KW"/>
</dbReference>
<evidence type="ECO:0000313" key="9">
    <source>
        <dbReference type="Proteomes" id="UP001208131"/>
    </source>
</evidence>
<dbReference type="PANTHER" id="PTHR43133">
    <property type="entry name" value="RNA POLYMERASE ECF-TYPE SIGMA FACTO"/>
    <property type="match status" value="1"/>
</dbReference>
<evidence type="ECO:0000259" key="7">
    <source>
        <dbReference type="Pfam" id="PF08281"/>
    </source>
</evidence>
<dbReference type="InterPro" id="IPR013249">
    <property type="entry name" value="RNA_pol_sigma70_r4_t2"/>
</dbReference>
<dbReference type="InterPro" id="IPR039425">
    <property type="entry name" value="RNA_pol_sigma-70-like"/>
</dbReference>
<comment type="caution">
    <text evidence="8">The sequence shown here is derived from an EMBL/GenBank/DDBJ whole genome shotgun (WGS) entry which is preliminary data.</text>
</comment>
<keyword evidence="2" id="KW-0805">Transcription regulation</keyword>
<evidence type="ECO:0000313" key="8">
    <source>
        <dbReference type="EMBL" id="MCU6706173.1"/>
    </source>
</evidence>
<evidence type="ECO:0000256" key="5">
    <source>
        <dbReference type="ARBA" id="ARBA00023163"/>
    </source>
</evidence>
<dbReference type="AlphaFoldDB" id="A0AAE3ILM2"/>
<dbReference type="GO" id="GO:0006352">
    <property type="term" value="P:DNA-templated transcription initiation"/>
    <property type="evidence" value="ECO:0007669"/>
    <property type="project" value="InterPro"/>
</dbReference>
<dbReference type="PANTHER" id="PTHR43133:SF8">
    <property type="entry name" value="RNA POLYMERASE SIGMA FACTOR HI_1459-RELATED"/>
    <property type="match status" value="1"/>
</dbReference>
<evidence type="ECO:0000256" key="3">
    <source>
        <dbReference type="ARBA" id="ARBA00023082"/>
    </source>
</evidence>
<accession>A0AAE3ILM2</accession>
<dbReference type="SUPFAM" id="SSF88659">
    <property type="entry name" value="Sigma3 and sigma4 domains of RNA polymerase sigma factors"/>
    <property type="match status" value="1"/>
</dbReference>
<protein>
    <submittedName>
        <fullName evidence="8">RNA polymerase sigma factor</fullName>
    </submittedName>
</protein>
<organism evidence="8 9">
    <name type="scientific">Hominimerdicola aceti</name>
    <dbReference type="NCBI Taxonomy" id="2981726"/>
    <lineage>
        <taxon>Bacteria</taxon>
        <taxon>Bacillati</taxon>
        <taxon>Bacillota</taxon>
        <taxon>Clostridia</taxon>
        <taxon>Eubacteriales</taxon>
        <taxon>Oscillospiraceae</taxon>
        <taxon>Hominimerdicola</taxon>
    </lineage>
</organism>
<dbReference type="GO" id="GO:0003677">
    <property type="term" value="F:DNA binding"/>
    <property type="evidence" value="ECO:0007669"/>
    <property type="project" value="UniProtKB-KW"/>
</dbReference>
<keyword evidence="4" id="KW-0238">DNA-binding</keyword>
<dbReference type="SUPFAM" id="SSF88946">
    <property type="entry name" value="Sigma2 domain of RNA polymerase sigma factors"/>
    <property type="match status" value="1"/>
</dbReference>
<dbReference type="InterPro" id="IPR014284">
    <property type="entry name" value="RNA_pol_sigma-70_dom"/>
</dbReference>
<dbReference type="NCBIfam" id="TIGR02937">
    <property type="entry name" value="sigma70-ECF"/>
    <property type="match status" value="1"/>
</dbReference>
<dbReference type="Gene3D" id="1.10.1740.10">
    <property type="match status" value="1"/>
</dbReference>